<evidence type="ECO:0000256" key="1">
    <source>
        <dbReference type="SAM" id="MobiDB-lite"/>
    </source>
</evidence>
<keyword evidence="2" id="KW-0472">Membrane</keyword>
<feature type="region of interest" description="Disordered" evidence="1">
    <location>
        <begin position="159"/>
        <end position="200"/>
    </location>
</feature>
<keyword evidence="2" id="KW-1133">Transmembrane helix</keyword>
<evidence type="ECO:0000313" key="5">
    <source>
        <dbReference type="Proteomes" id="UP000320176"/>
    </source>
</evidence>
<name>A0A5C6AJA4_9BACT</name>
<sequence length="346" mass="37033">MNVELTLNVGSPGGTIAPLQEGYYMIGRHRECQIRPKSKSVSRRHCLILNNEDGLGILDLESTRGTQVNGKRLHPKTWHRLNHGDLVRCGKVTIEVSISQPNAKSNGKPQSTSKAHAKLSLPDDSIARQRLASIGTDTPESWHSVDVEMFLSPENIDDENILGQGVEDPSQDSDEIDPATISNEAQTADRQVVTAATSDGAKLSQDTEDLSIFADTPLDDDESASSVDLFNFSDDEGGSNKGGANADGANADGGTHVDSTAESTSESKPPAPKKTKPLKPHKIPKPKRPKGPSRLPSFSLSSLSGDTDTWKMVAAGALALCLLGFAAYQAVGFFKGPEVRVLRDLD</sequence>
<evidence type="ECO:0000259" key="3">
    <source>
        <dbReference type="PROSITE" id="PS50006"/>
    </source>
</evidence>
<keyword evidence="5" id="KW-1185">Reference proteome</keyword>
<dbReference type="InterPro" id="IPR050923">
    <property type="entry name" value="Cell_Proc_Reg/RNA_Proc"/>
</dbReference>
<evidence type="ECO:0000256" key="2">
    <source>
        <dbReference type="SAM" id="Phobius"/>
    </source>
</evidence>
<keyword evidence="2" id="KW-0812">Transmembrane</keyword>
<dbReference type="Pfam" id="PF00498">
    <property type="entry name" value="FHA"/>
    <property type="match status" value="1"/>
</dbReference>
<dbReference type="OrthoDB" id="283378at2"/>
<accession>A0A5C6AJA4</accession>
<dbReference type="RefSeq" id="WP_146521922.1">
    <property type="nucleotide sequence ID" value="NZ_CP151726.1"/>
</dbReference>
<feature type="compositionally biased region" description="Polar residues" evidence="1">
    <location>
        <begin position="100"/>
        <end position="114"/>
    </location>
</feature>
<dbReference type="PROSITE" id="PS50006">
    <property type="entry name" value="FHA_DOMAIN"/>
    <property type="match status" value="1"/>
</dbReference>
<proteinExistence type="predicted"/>
<comment type="caution">
    <text evidence="4">The sequence shown here is derived from an EMBL/GenBank/DDBJ whole genome shotgun (WGS) entry which is preliminary data.</text>
</comment>
<evidence type="ECO:0000313" key="4">
    <source>
        <dbReference type="EMBL" id="TWT98313.1"/>
    </source>
</evidence>
<feature type="compositionally biased region" description="Low complexity" evidence="1">
    <location>
        <begin position="242"/>
        <end position="254"/>
    </location>
</feature>
<gene>
    <name evidence="4" type="ORF">Pla52n_48250</name>
</gene>
<feature type="compositionally biased region" description="Polar residues" evidence="1">
    <location>
        <begin position="180"/>
        <end position="197"/>
    </location>
</feature>
<dbReference type="PANTHER" id="PTHR23308">
    <property type="entry name" value="NUCLEAR INHIBITOR OF PROTEIN PHOSPHATASE-1"/>
    <property type="match status" value="1"/>
</dbReference>
<dbReference type="CDD" id="cd00060">
    <property type="entry name" value="FHA"/>
    <property type="match status" value="1"/>
</dbReference>
<dbReference type="SMART" id="SM00240">
    <property type="entry name" value="FHA"/>
    <property type="match status" value="1"/>
</dbReference>
<protein>
    <submittedName>
        <fullName evidence="4">FHA domain protein</fullName>
    </submittedName>
</protein>
<dbReference type="EMBL" id="SJPN01000006">
    <property type="protein sequence ID" value="TWT98313.1"/>
    <property type="molecule type" value="Genomic_DNA"/>
</dbReference>
<dbReference type="InterPro" id="IPR000253">
    <property type="entry name" value="FHA_dom"/>
</dbReference>
<reference evidence="4 5" key="1">
    <citation type="submission" date="2019-02" db="EMBL/GenBank/DDBJ databases">
        <title>Deep-cultivation of Planctomycetes and their phenomic and genomic characterization uncovers novel biology.</title>
        <authorList>
            <person name="Wiegand S."/>
            <person name="Jogler M."/>
            <person name="Boedeker C."/>
            <person name="Pinto D."/>
            <person name="Vollmers J."/>
            <person name="Rivas-Marin E."/>
            <person name="Kohn T."/>
            <person name="Peeters S.H."/>
            <person name="Heuer A."/>
            <person name="Rast P."/>
            <person name="Oberbeckmann S."/>
            <person name="Bunk B."/>
            <person name="Jeske O."/>
            <person name="Meyerdierks A."/>
            <person name="Storesund J.E."/>
            <person name="Kallscheuer N."/>
            <person name="Luecker S."/>
            <person name="Lage O.M."/>
            <person name="Pohl T."/>
            <person name="Merkel B.J."/>
            <person name="Hornburger P."/>
            <person name="Mueller R.-W."/>
            <person name="Bruemmer F."/>
            <person name="Labrenz M."/>
            <person name="Spormann A.M."/>
            <person name="Op Den Camp H."/>
            <person name="Overmann J."/>
            <person name="Amann R."/>
            <person name="Jetten M.S.M."/>
            <person name="Mascher T."/>
            <person name="Medema M.H."/>
            <person name="Devos D.P."/>
            <person name="Kaster A.-K."/>
            <person name="Ovreas L."/>
            <person name="Rohde M."/>
            <person name="Galperin M.Y."/>
            <person name="Jogler C."/>
        </authorList>
    </citation>
    <scope>NUCLEOTIDE SEQUENCE [LARGE SCALE GENOMIC DNA]</scope>
    <source>
        <strain evidence="4 5">Pla52n</strain>
    </source>
</reference>
<feature type="region of interest" description="Disordered" evidence="1">
    <location>
        <begin position="215"/>
        <end position="300"/>
    </location>
</feature>
<feature type="region of interest" description="Disordered" evidence="1">
    <location>
        <begin position="100"/>
        <end position="122"/>
    </location>
</feature>
<dbReference type="Proteomes" id="UP000320176">
    <property type="component" value="Unassembled WGS sequence"/>
</dbReference>
<dbReference type="InterPro" id="IPR008984">
    <property type="entry name" value="SMAD_FHA_dom_sf"/>
</dbReference>
<dbReference type="AlphaFoldDB" id="A0A5C6AJA4"/>
<feature type="compositionally biased region" description="Basic residues" evidence="1">
    <location>
        <begin position="271"/>
        <end position="291"/>
    </location>
</feature>
<feature type="domain" description="FHA" evidence="3">
    <location>
        <begin position="24"/>
        <end position="73"/>
    </location>
</feature>
<dbReference type="SUPFAM" id="SSF49879">
    <property type="entry name" value="SMAD/FHA domain"/>
    <property type="match status" value="1"/>
</dbReference>
<organism evidence="4 5">
    <name type="scientific">Stieleria varia</name>
    <dbReference type="NCBI Taxonomy" id="2528005"/>
    <lineage>
        <taxon>Bacteria</taxon>
        <taxon>Pseudomonadati</taxon>
        <taxon>Planctomycetota</taxon>
        <taxon>Planctomycetia</taxon>
        <taxon>Pirellulales</taxon>
        <taxon>Pirellulaceae</taxon>
        <taxon>Stieleria</taxon>
    </lineage>
</organism>
<feature type="transmembrane region" description="Helical" evidence="2">
    <location>
        <begin position="312"/>
        <end position="334"/>
    </location>
</feature>
<dbReference type="Gene3D" id="2.60.200.20">
    <property type="match status" value="1"/>
</dbReference>
<feature type="compositionally biased region" description="Polar residues" evidence="1">
    <location>
        <begin position="257"/>
        <end position="267"/>
    </location>
</feature>